<reference evidence="1" key="1">
    <citation type="submission" date="2023-03" db="EMBL/GenBank/DDBJ databases">
        <title>Edaphobacter sp.</title>
        <authorList>
            <person name="Huber K.J."/>
            <person name="Papendorf J."/>
            <person name="Pilke C."/>
            <person name="Bunk B."/>
            <person name="Sproeer C."/>
            <person name="Pester M."/>
        </authorList>
    </citation>
    <scope>NUCLEOTIDE SEQUENCE</scope>
    <source>
        <strain evidence="1">DSM 110680</strain>
    </source>
</reference>
<organism evidence="1">
    <name type="scientific">Telmatobacter sp. DSM 110680</name>
    <dbReference type="NCBI Taxonomy" id="3036704"/>
    <lineage>
        <taxon>Bacteria</taxon>
        <taxon>Pseudomonadati</taxon>
        <taxon>Acidobacteriota</taxon>
        <taxon>Terriglobia</taxon>
        <taxon>Terriglobales</taxon>
        <taxon>Acidobacteriaceae</taxon>
        <taxon>Telmatobacter</taxon>
    </lineage>
</organism>
<evidence type="ECO:0000313" key="1">
    <source>
        <dbReference type="EMBL" id="XBH18233.1"/>
    </source>
</evidence>
<sequence>MRTATAQAQHVEPPPCAKADGSAGVRWIVNAGSLHHSVSVIPIEQQQRYFGSPCTFMVGKLKTPPYVQWNAIGTISIRSASEIDRCCDEGVGAVMYDPEKWQFTPEEEQRNPGEYACKIADLVHAQHRLLIVAPAADLVGGGPDRFDRFLRAKIAGSVAKCADVYEIQAQGAELDARDFASYVRRAAQQARRANPNIILLAGISTNPTGRSVTAKELFACVQAISDVVSGYWLNIPAGGAACPTCGEPKPEVAAELLQMMSAAGR</sequence>
<accession>A0AAU7DKH5</accession>
<dbReference type="RefSeq" id="WP_348263456.1">
    <property type="nucleotide sequence ID" value="NZ_CP121196.1"/>
</dbReference>
<dbReference type="EMBL" id="CP121196">
    <property type="protein sequence ID" value="XBH18233.1"/>
    <property type="molecule type" value="Genomic_DNA"/>
</dbReference>
<gene>
    <name evidence="1" type="ORF">P8935_02615</name>
</gene>
<protein>
    <submittedName>
        <fullName evidence="1">Uncharacterized protein</fullName>
    </submittedName>
</protein>
<dbReference type="AlphaFoldDB" id="A0AAU7DKH5"/>
<name>A0AAU7DKH5_9BACT</name>
<proteinExistence type="predicted"/>